<evidence type="ECO:0000256" key="2">
    <source>
        <dbReference type="ARBA" id="ARBA00022679"/>
    </source>
</evidence>
<evidence type="ECO:0000259" key="5">
    <source>
        <dbReference type="PROSITE" id="PS50280"/>
    </source>
</evidence>
<comment type="caution">
    <text evidence="6">The sequence shown here is derived from an EMBL/GenBank/DDBJ whole genome shotgun (WGS) entry which is preliminary data.</text>
</comment>
<evidence type="ECO:0000313" key="6">
    <source>
        <dbReference type="EMBL" id="KAL0504815.1"/>
    </source>
</evidence>
<feature type="region of interest" description="Disordered" evidence="4">
    <location>
        <begin position="236"/>
        <end position="259"/>
    </location>
</feature>
<organism evidence="6 7">
    <name type="scientific">Leishmania utingensis</name>
    <dbReference type="NCBI Taxonomy" id="653362"/>
    <lineage>
        <taxon>Eukaryota</taxon>
        <taxon>Discoba</taxon>
        <taxon>Euglenozoa</taxon>
        <taxon>Kinetoplastea</taxon>
        <taxon>Metakinetoplastina</taxon>
        <taxon>Trypanosomatida</taxon>
        <taxon>Trypanosomatidae</taxon>
        <taxon>Leishmaniinae</taxon>
        <taxon>Leishmania</taxon>
    </lineage>
</organism>
<dbReference type="GO" id="GO:0032259">
    <property type="term" value="P:methylation"/>
    <property type="evidence" value="ECO:0007669"/>
    <property type="project" value="UniProtKB-KW"/>
</dbReference>
<dbReference type="PANTHER" id="PTHR46402:SF2">
    <property type="entry name" value="HISTONE-LYSINE N-TRIMETHYLTRANSFERASE SMYD5"/>
    <property type="match status" value="1"/>
</dbReference>
<dbReference type="InterPro" id="IPR001214">
    <property type="entry name" value="SET_dom"/>
</dbReference>
<dbReference type="Gene3D" id="2.170.270.10">
    <property type="entry name" value="SET domain"/>
    <property type="match status" value="1"/>
</dbReference>
<sequence length="742" mass="80450">MMIGGASPDGGDVSPLVNRHHGSPGLSDGSSTSLPPQVKWVDTATGVGVFATRSYQAGSRVLWETPWVFAQSYKTWNTCPAGTQSHADESVSAENTSKTVGEEAGDIYSAVQRELPAIHSSSWRQPGHWAPSVSTGDVEQGSRNKCVPETGTSTEEKLQCLRCCFGCGTPLLAFLREECDRLDGVLQELDGSSDVRLGSTSPGNTNNDMTPLTQTPDPSMWKLICDANVQHLAQAPGEAPTDVSLPTPPVKKASESATAAASPRSYLTEVDVAGRRHCVYFCTPACEKHSLTEEGKRFVLTSLQHGHPPVSDAALDRAEDWMASAAAATASPSPLSAHAPWVLMLRYPTADDIVHFAQHPPSVALRLSAWPTRLDALSSLHSIARRCNERVWMLTLLLAKHLRFTLASTSVSSTSLPQPQSFVAWLGDTVAPAFRTRLEDMLRCYAEGAMQLLSTEQRSLLRFSWHLLTWWWLLSCAEEYTTMAITATGARGTDSTGLSLLYPLYPALERHSPPSPGTTSEKQVLEWVTDALAVAQCTAFPLQLYLQLYWLTNANVHMYVIASPLYTLWCRWLQSKAERSDAAGTDALKVASREDGTTAQVANSVMLLERLYTLFHGVNAGRAEAAVGAKGAKGARGPGGGISLHAAGVALYDVATKLNHSCAPNVRFQPTMGPVAASVVALRAIEAGEQLFTSYICVEDFGEQACAAAARRRRRYLKDYYGFECRCPVCELADTVRERDET</sequence>
<protein>
    <submittedName>
        <fullName evidence="6">SET domain containing protein</fullName>
    </submittedName>
</protein>
<dbReference type="AlphaFoldDB" id="A0AAW3AFW2"/>
<dbReference type="GO" id="GO:0042799">
    <property type="term" value="F:histone H4K20 methyltransferase activity"/>
    <property type="evidence" value="ECO:0007669"/>
    <property type="project" value="TreeGrafter"/>
</dbReference>
<keyword evidence="3" id="KW-0949">S-adenosyl-L-methionine</keyword>
<evidence type="ECO:0000313" key="7">
    <source>
        <dbReference type="Proteomes" id="UP001482455"/>
    </source>
</evidence>
<keyword evidence="1" id="KW-0489">Methyltransferase</keyword>
<dbReference type="SUPFAM" id="SSF82199">
    <property type="entry name" value="SET domain"/>
    <property type="match status" value="1"/>
</dbReference>
<feature type="domain" description="SET" evidence="5">
    <location>
        <begin position="24"/>
        <end position="696"/>
    </location>
</feature>
<dbReference type="PANTHER" id="PTHR46402">
    <property type="entry name" value="SET AND MYND DOMAIN-CONTAINING PROTEIN 5"/>
    <property type="match status" value="1"/>
</dbReference>
<dbReference type="Pfam" id="PF00856">
    <property type="entry name" value="SET"/>
    <property type="match status" value="1"/>
</dbReference>
<name>A0AAW3AFW2_9TRYP</name>
<feature type="compositionally biased region" description="Polar residues" evidence="4">
    <location>
        <begin position="198"/>
        <end position="212"/>
    </location>
</feature>
<dbReference type="InterPro" id="IPR046341">
    <property type="entry name" value="SET_dom_sf"/>
</dbReference>
<feature type="compositionally biased region" description="Polar residues" evidence="4">
    <location>
        <begin position="132"/>
        <end position="143"/>
    </location>
</feature>
<reference evidence="6 7" key="1">
    <citation type="submission" date="2024-02" db="EMBL/GenBank/DDBJ databases">
        <title>FIRST GENOME SEQUENCES OF Leishmania (Viannia) shawi, Leishmania (Viannia) lindenbergi AND Leishmania (Viannia) utingensis.</title>
        <authorList>
            <person name="Resadore F."/>
            <person name="Custodio M.G.F."/>
            <person name="Boite M.C."/>
            <person name="Cupolillo E."/>
            <person name="Ferreira G.E.M."/>
        </authorList>
    </citation>
    <scope>NUCLEOTIDE SEQUENCE [LARGE SCALE GENOMIC DNA]</scope>
    <source>
        <strain evidence="6 7">ITUB/BR/1977/M4964</strain>
    </source>
</reference>
<proteinExistence type="predicted"/>
<feature type="region of interest" description="Disordered" evidence="4">
    <location>
        <begin position="193"/>
        <end position="212"/>
    </location>
</feature>
<accession>A0AAW3AFW2</accession>
<keyword evidence="2" id="KW-0808">Transferase</keyword>
<dbReference type="GO" id="GO:0045814">
    <property type="term" value="P:negative regulation of gene expression, epigenetic"/>
    <property type="evidence" value="ECO:0007669"/>
    <property type="project" value="TreeGrafter"/>
</dbReference>
<dbReference type="Proteomes" id="UP001482455">
    <property type="component" value="Unassembled WGS sequence"/>
</dbReference>
<dbReference type="PROSITE" id="PS50280">
    <property type="entry name" value="SET"/>
    <property type="match status" value="1"/>
</dbReference>
<evidence type="ECO:0000256" key="1">
    <source>
        <dbReference type="ARBA" id="ARBA00022603"/>
    </source>
</evidence>
<feature type="region of interest" description="Disordered" evidence="4">
    <location>
        <begin position="120"/>
        <end position="150"/>
    </location>
</feature>
<evidence type="ECO:0000256" key="3">
    <source>
        <dbReference type="ARBA" id="ARBA00022691"/>
    </source>
</evidence>
<gene>
    <name evidence="6" type="ORF">Q4I30_004427</name>
</gene>
<feature type="region of interest" description="Disordered" evidence="4">
    <location>
        <begin position="1"/>
        <end position="34"/>
    </location>
</feature>
<dbReference type="EMBL" id="JBAMZL010000026">
    <property type="protein sequence ID" value="KAL0504815.1"/>
    <property type="molecule type" value="Genomic_DNA"/>
</dbReference>
<dbReference type="CDD" id="cd20071">
    <property type="entry name" value="SET_SMYD"/>
    <property type="match status" value="1"/>
</dbReference>
<keyword evidence="7" id="KW-1185">Reference proteome</keyword>
<evidence type="ECO:0000256" key="4">
    <source>
        <dbReference type="SAM" id="MobiDB-lite"/>
    </source>
</evidence>